<reference evidence="1 2" key="1">
    <citation type="submission" date="2020-02" db="EMBL/GenBank/DDBJ databases">
        <title>Shewanella WXL01 sp. nov., a marine bacterium isolated from green algae in Luhuitou Fringing Reef (Northern South China Sea).</title>
        <authorList>
            <person name="Wang X."/>
        </authorList>
    </citation>
    <scope>NUCLEOTIDE SEQUENCE [LARGE SCALE GENOMIC DNA]</scope>
    <source>
        <strain evidence="1 2">MCCC 1A01895</strain>
    </source>
</reference>
<dbReference type="InterPro" id="IPR010221">
    <property type="entry name" value="VCBS_dom"/>
</dbReference>
<dbReference type="InterPro" id="IPR021928">
    <property type="entry name" value="DUF3541"/>
</dbReference>
<evidence type="ECO:0000313" key="1">
    <source>
        <dbReference type="EMBL" id="MBR9727874.1"/>
    </source>
</evidence>
<accession>A0ABS5I2F9</accession>
<dbReference type="Pfam" id="PF12060">
    <property type="entry name" value="DUF3541"/>
    <property type="match status" value="1"/>
</dbReference>
<dbReference type="NCBIfam" id="TIGR01965">
    <property type="entry name" value="VCBS_repeat"/>
    <property type="match status" value="1"/>
</dbReference>
<protein>
    <submittedName>
        <fullName evidence="1">DUF3541 domain-containing protein</fullName>
    </submittedName>
</protein>
<comment type="caution">
    <text evidence="1">The sequence shown here is derived from an EMBL/GenBank/DDBJ whole genome shotgun (WGS) entry which is preliminary data.</text>
</comment>
<evidence type="ECO:0000313" key="2">
    <source>
        <dbReference type="Proteomes" id="UP000811844"/>
    </source>
</evidence>
<dbReference type="EMBL" id="JAAIKR010000005">
    <property type="protein sequence ID" value="MBR9727874.1"/>
    <property type="molecule type" value="Genomic_DNA"/>
</dbReference>
<gene>
    <name evidence="1" type="ORF">G3R48_07730</name>
</gene>
<sequence length="326" mass="37508">MYQQIKQHLETKLYTLPPRVQGHYALRQFRMTGDTEYANGVLVDLITVSERQNFYACQLDNKDFVAKQGQILRDNLGKGPRAKARRVATEKYPDFVLLNDVVLRYASRIDEVGFIGPCHNKMQAALKQSDLKTAYTDPDMIRSWAAQLVNYVYWAKQMGITDLRQPYTQAFNSTYPNSADAKLSKAQYKNKIYGMTHFIFAASGYYQHYVDEKEFQWILSYFEKNIDRILTDTTEDIITEVGISFQITGNADNPVVEKVKQHLLKVYSPTHRMLLSPSGKAHLATGEHRNILAMMLLKWPETLHPGPYLNEIKSIQKNLPMTVSPK</sequence>
<keyword evidence="2" id="KW-1185">Reference proteome</keyword>
<organism evidence="1 2">
    <name type="scientific">Shewanella intestini</name>
    <dbReference type="NCBI Taxonomy" id="2017544"/>
    <lineage>
        <taxon>Bacteria</taxon>
        <taxon>Pseudomonadati</taxon>
        <taxon>Pseudomonadota</taxon>
        <taxon>Gammaproteobacteria</taxon>
        <taxon>Alteromonadales</taxon>
        <taxon>Shewanellaceae</taxon>
        <taxon>Shewanella</taxon>
    </lineage>
</organism>
<name>A0ABS5I2F9_9GAMM</name>
<dbReference type="Proteomes" id="UP000811844">
    <property type="component" value="Unassembled WGS sequence"/>
</dbReference>
<proteinExistence type="predicted"/>